<dbReference type="GO" id="GO:0019894">
    <property type="term" value="F:kinesin binding"/>
    <property type="evidence" value="ECO:0007669"/>
    <property type="project" value="TreeGrafter"/>
</dbReference>
<keyword evidence="4" id="KW-1185">Reference proteome</keyword>
<dbReference type="Gene3D" id="1.25.40.10">
    <property type="entry name" value="Tetratricopeptide repeat domain"/>
    <property type="match status" value="2"/>
</dbReference>
<evidence type="ECO:0000256" key="1">
    <source>
        <dbReference type="PROSITE-ProRule" id="PRU00339"/>
    </source>
</evidence>
<dbReference type="Proteomes" id="UP000789390">
    <property type="component" value="Unassembled WGS sequence"/>
</dbReference>
<dbReference type="GO" id="GO:0097730">
    <property type="term" value="C:non-motile cilium"/>
    <property type="evidence" value="ECO:0007669"/>
    <property type="project" value="TreeGrafter"/>
</dbReference>
<organism evidence="3 4">
    <name type="scientific">Daphnia galeata</name>
    <dbReference type="NCBI Taxonomy" id="27404"/>
    <lineage>
        <taxon>Eukaryota</taxon>
        <taxon>Metazoa</taxon>
        <taxon>Ecdysozoa</taxon>
        <taxon>Arthropoda</taxon>
        <taxon>Crustacea</taxon>
        <taxon>Branchiopoda</taxon>
        <taxon>Diplostraca</taxon>
        <taxon>Cladocera</taxon>
        <taxon>Anomopoda</taxon>
        <taxon>Daphniidae</taxon>
        <taxon>Daphnia</taxon>
    </lineage>
</organism>
<dbReference type="PROSITE" id="PS50005">
    <property type="entry name" value="TPR"/>
    <property type="match status" value="2"/>
</dbReference>
<dbReference type="GO" id="GO:0097546">
    <property type="term" value="C:ciliary base"/>
    <property type="evidence" value="ECO:0007669"/>
    <property type="project" value="TreeGrafter"/>
</dbReference>
<dbReference type="SMART" id="SM00028">
    <property type="entry name" value="TPR"/>
    <property type="match status" value="8"/>
</dbReference>
<feature type="region of interest" description="Disordered" evidence="2">
    <location>
        <begin position="695"/>
        <end position="724"/>
    </location>
</feature>
<dbReference type="OrthoDB" id="1926212at2759"/>
<evidence type="ECO:0000313" key="4">
    <source>
        <dbReference type="Proteomes" id="UP000789390"/>
    </source>
</evidence>
<feature type="repeat" description="TPR" evidence="1">
    <location>
        <begin position="250"/>
        <end position="283"/>
    </location>
</feature>
<dbReference type="SUPFAM" id="SSF48452">
    <property type="entry name" value="TPR-like"/>
    <property type="match status" value="1"/>
</dbReference>
<feature type="compositionally biased region" description="Polar residues" evidence="2">
    <location>
        <begin position="741"/>
        <end position="766"/>
    </location>
</feature>
<dbReference type="InterPro" id="IPR011990">
    <property type="entry name" value="TPR-like_helical_dom_sf"/>
</dbReference>
<feature type="region of interest" description="Disordered" evidence="2">
    <location>
        <begin position="741"/>
        <end position="798"/>
    </location>
</feature>
<feature type="compositionally biased region" description="Polar residues" evidence="2">
    <location>
        <begin position="699"/>
        <end position="717"/>
    </location>
</feature>
<gene>
    <name evidence="3" type="ORF">DGAL_LOCUS15251</name>
</gene>
<accession>A0A8J2S2L9</accession>
<dbReference type="EMBL" id="CAKKLH010000314">
    <property type="protein sequence ID" value="CAH0111603.1"/>
    <property type="molecule type" value="Genomic_DNA"/>
</dbReference>
<name>A0A8J2S2L9_9CRUS</name>
<reference evidence="3" key="1">
    <citation type="submission" date="2021-11" db="EMBL/GenBank/DDBJ databases">
        <authorList>
            <person name="Schell T."/>
        </authorList>
    </citation>
    <scope>NUCLEOTIDE SEQUENCE</scope>
    <source>
        <strain evidence="3">M5</strain>
    </source>
</reference>
<evidence type="ECO:0000313" key="3">
    <source>
        <dbReference type="EMBL" id="CAH0111603.1"/>
    </source>
</evidence>
<dbReference type="SUPFAM" id="SSF81901">
    <property type="entry name" value="HCP-like"/>
    <property type="match status" value="1"/>
</dbReference>
<proteinExistence type="predicted"/>
<dbReference type="Pfam" id="PF13432">
    <property type="entry name" value="TPR_16"/>
    <property type="match status" value="2"/>
</dbReference>
<dbReference type="GO" id="GO:0005814">
    <property type="term" value="C:centriole"/>
    <property type="evidence" value="ECO:0007669"/>
    <property type="project" value="TreeGrafter"/>
</dbReference>
<dbReference type="GO" id="GO:1905515">
    <property type="term" value="P:non-motile cilium assembly"/>
    <property type="evidence" value="ECO:0007669"/>
    <property type="project" value="TreeGrafter"/>
</dbReference>
<dbReference type="FunFam" id="1.25.40.10:FF:001094">
    <property type="entry name" value="Intraflagellar transport particle protein IFT88"/>
    <property type="match status" value="1"/>
</dbReference>
<evidence type="ECO:0000256" key="2">
    <source>
        <dbReference type="SAM" id="MobiDB-lite"/>
    </source>
</evidence>
<dbReference type="AlphaFoldDB" id="A0A8J2S2L9"/>
<dbReference type="GO" id="GO:0036064">
    <property type="term" value="C:ciliary basal body"/>
    <property type="evidence" value="ECO:0007669"/>
    <property type="project" value="TreeGrafter"/>
</dbReference>
<dbReference type="PANTHER" id="PTHR44117:SF1">
    <property type="entry name" value="INTRAFLAGELLAR TRANSPORT PROTEIN 88 HOMOLOG"/>
    <property type="match status" value="1"/>
</dbReference>
<dbReference type="InterPro" id="IPR019734">
    <property type="entry name" value="TPR_rpt"/>
</dbReference>
<protein>
    <submittedName>
        <fullName evidence="3">Uncharacterized protein</fullName>
    </submittedName>
</protein>
<comment type="caution">
    <text evidence="3">The sequence shown here is derived from an EMBL/GenBank/DDBJ whole genome shotgun (WGS) entry which is preliminary data.</text>
</comment>
<dbReference type="PANTHER" id="PTHR44117">
    <property type="entry name" value="INTRAFLAGELLAR TRANSPORT PROTEIN 88 HOMOLOG"/>
    <property type="match status" value="1"/>
</dbReference>
<feature type="repeat" description="TPR" evidence="1">
    <location>
        <begin position="564"/>
        <end position="597"/>
    </location>
</feature>
<sequence length="798" mass="90045">MDKYNMMTTYDEDDLYSGFNEFHPTLNTSSLIQDSLSRDVKNQQSMLQMQQSRGVTASRAGAIPTAVARPVTAIRGAGYTSSRLATANQVYDPLNQSGRVTTPFSDPKAVDPPEKQIKVLESSIHEIIEESIVAHSKEEFRAALDKAKEAVNKERSLIRQREQSGMGESNSDLAFMVLFNLANQYVGNGLFSEAMSSYQQLIKNRSFANIGRLRLNTANLHFRLGQYALALKQYRMGLDQVPAHFTTLRAKIMQNIGLLFIKMGQYNDACTSFEFVMQEKPDFKTGLHMVLSYYALADRENMRKSFLRLLDIHAELDDFDKLVPEGDAQWNSLREALNNDSLHRLERQAKFEGERCILMAAKLISPVIEDTFTVGYQWCVEAIKESTHNHLADDLEINKAVLFLRQKDVALATETLRSFEKRASRMATNAAVNLSTIYYLQGDISSAEKYAEVARDSDPYNAAAFVCLGNCSLRRADYNKARDFFLCALDNDAACVEALYNLGLTYRSTHQLDKSMEQFVKLQMVLRHQPEVLVQVASLNEELGNDEQAIEWYLQVHTVVPSDEGVLQKLGETFDRLGDRQQAFQYYSDSYRHYPSNLEVIRWLASYFTEMHVPEKAIALYERAGQMRPNEAQWPLAMASCTQRVGNYHKALQLLKSTRSKFPENIECLRALIRLCTDLGLKEAGDYASDLRKLEHSQSEASSQENNIKRTGTSVTYSSGRGSRLSSAASGIDAILKSQPTSAESLSNKPTTSSYQTTQIDTSYQDQLGPLQERPRTSRRLMNVESDDLDVGSDLLPL</sequence>
<dbReference type="GO" id="GO:0042073">
    <property type="term" value="P:intraciliary transport"/>
    <property type="evidence" value="ECO:0007669"/>
    <property type="project" value="TreeGrafter"/>
</dbReference>
<keyword evidence="1" id="KW-0802">TPR repeat</keyword>